<dbReference type="AlphaFoldDB" id="A0A0L8KY64"/>
<gene>
    <name evidence="1" type="ORF">ADK37_32815</name>
</gene>
<evidence type="ECO:0000313" key="2">
    <source>
        <dbReference type="Proteomes" id="UP000037251"/>
    </source>
</evidence>
<protein>
    <submittedName>
        <fullName evidence="1">Uncharacterized protein</fullName>
    </submittedName>
</protein>
<dbReference type="PATRIC" id="fig|67356.5.peg.7029"/>
<evidence type="ECO:0000313" key="1">
    <source>
        <dbReference type="EMBL" id="KOG30857.1"/>
    </source>
</evidence>
<dbReference type="STRING" id="67356.AQJ84_35110"/>
<dbReference type="Proteomes" id="UP000037251">
    <property type="component" value="Unassembled WGS sequence"/>
</dbReference>
<name>A0A0L8KY64_9ACTN</name>
<reference evidence="2" key="1">
    <citation type="submission" date="2015-07" db="EMBL/GenBank/DDBJ databases">
        <authorList>
            <person name="Ju K.-S."/>
            <person name="Doroghazi J.R."/>
            <person name="Metcalf W.W."/>
        </authorList>
    </citation>
    <scope>NUCLEOTIDE SEQUENCE [LARGE SCALE GENOMIC DNA]</scope>
    <source>
        <strain evidence="2">NRRL 2290</strain>
    </source>
</reference>
<proteinExistence type="predicted"/>
<sequence length="177" mass="19263">MTRRYPIVRHRELWPSLPWRALRRRPPVAGADQILVYRTGRDAYTAGLSDTTLAARASAVSVVDLSRDVGLVLAWSLAARDSALDFPVRVTYRCTVVDPVAVVRARGTEAVSDTRRFLARDGRPSALDRACAPGDERDLHEALTTLVTARLARGSVPGVRVLADVEVGPADLHATEA</sequence>
<accession>A0A0L8KY64</accession>
<keyword evidence="2" id="KW-1185">Reference proteome</keyword>
<comment type="caution">
    <text evidence="1">The sequence shown here is derived from an EMBL/GenBank/DDBJ whole genome shotgun (WGS) entry which is preliminary data.</text>
</comment>
<dbReference type="EMBL" id="LGUS01000204">
    <property type="protein sequence ID" value="KOG30857.1"/>
    <property type="molecule type" value="Genomic_DNA"/>
</dbReference>
<organism evidence="1 2">
    <name type="scientific">Streptomyces resistomycificus</name>
    <dbReference type="NCBI Taxonomy" id="67356"/>
    <lineage>
        <taxon>Bacteria</taxon>
        <taxon>Bacillati</taxon>
        <taxon>Actinomycetota</taxon>
        <taxon>Actinomycetes</taxon>
        <taxon>Kitasatosporales</taxon>
        <taxon>Streptomycetaceae</taxon>
        <taxon>Streptomyces</taxon>
        <taxon>Streptomyces aurantiacus group</taxon>
    </lineage>
</organism>